<reference evidence="2 3" key="1">
    <citation type="submission" date="2013-02" db="EMBL/GenBank/DDBJ databases">
        <title>Genome sequence of Clostridium saccharoperbutylacetonicum N1-4(HMT).</title>
        <authorList>
            <person name="Poehlein A."/>
            <person name="Daniel R."/>
        </authorList>
    </citation>
    <scope>NUCLEOTIDE SEQUENCE [LARGE SCALE GENOMIC DNA]</scope>
    <source>
        <strain evidence="3">N1-4(HMT)</strain>
    </source>
</reference>
<dbReference type="Pfam" id="PF12804">
    <property type="entry name" value="NTP_transf_3"/>
    <property type="match status" value="1"/>
</dbReference>
<accession>M1MK82</accession>
<keyword evidence="2" id="KW-0648">Protein biosynthesis</keyword>
<dbReference type="eggNOG" id="COG1208">
    <property type="taxonomic scope" value="Bacteria"/>
</dbReference>
<dbReference type="InterPro" id="IPR029044">
    <property type="entry name" value="Nucleotide-diphossugar_trans"/>
</dbReference>
<dbReference type="Proteomes" id="UP000011728">
    <property type="component" value="Chromosome"/>
</dbReference>
<evidence type="ECO:0000313" key="3">
    <source>
        <dbReference type="Proteomes" id="UP000011728"/>
    </source>
</evidence>
<name>M1MK82_9CLOT</name>
<dbReference type="GO" id="GO:0016779">
    <property type="term" value="F:nucleotidyltransferase activity"/>
    <property type="evidence" value="ECO:0007669"/>
    <property type="project" value="UniProtKB-ARBA"/>
</dbReference>
<dbReference type="GO" id="GO:0003743">
    <property type="term" value="F:translation initiation factor activity"/>
    <property type="evidence" value="ECO:0007669"/>
    <property type="project" value="UniProtKB-KW"/>
</dbReference>
<dbReference type="InterPro" id="IPR011009">
    <property type="entry name" value="Kinase-like_dom_sf"/>
</dbReference>
<dbReference type="OrthoDB" id="9814110at2"/>
<feature type="domain" description="MobA-like NTP transferase" evidence="1">
    <location>
        <begin position="7"/>
        <end position="110"/>
    </location>
</feature>
<keyword evidence="3" id="KW-1185">Reference proteome</keyword>
<evidence type="ECO:0000259" key="1">
    <source>
        <dbReference type="Pfam" id="PF12804"/>
    </source>
</evidence>
<protein>
    <submittedName>
        <fullName evidence="2">Nucleoside-diphosphate-sugar pyrophosphorylase involved in lipopolysaccharide biosynthesis/translation initiation factor 2B, gamma/epsilon subunits</fullName>
    </submittedName>
</protein>
<proteinExistence type="predicted"/>
<keyword evidence="2" id="KW-0396">Initiation factor</keyword>
<sequence>MEFEYIIVQAGGKGTRMEYLTSNKPKALVPIKNLPMIFHLFKKYPDKKFIIIGDYKIDVLKSYLEVFAEVKYLVVDARGKQGTCAGINDALELIPNKEAFMLIWSDLVLSDDFTISITESNCIGLSKDFTCRWRYENGEFEEVPSENTGVAGLFIFKEKSIISDVPTSGEFVRWLKNKKIKFNIVSLNRTKEFGLLKEHEKIESDRCRPFNKLIIKEETIIKEGIDEQGQKLAVREKKWYKEVKKLGFNKIPEIYSFEPLEMEKIDGKNVFEYDFTYDQKKEILKNIIGNLKELHELGQATVDYFSIKEAYITKTFDRLNKIRDLVPYADKEVITINGRQCRNIFYSKEKLEKMFSNYSIEEFKLLHGDCTFSNIVLKEGIDPKLIDPRGYFGFVELYGDVAYDWAKLYYSIVGNYDQFNLKRFRININEDNINLEIDSNGWEDTEDYFFELIGENVRKEDIKLIHAIIWLSLTTYAWEDYDSICGAFYNGLYYLEEILK</sequence>
<dbReference type="HOGENOM" id="CLU_028807_0_0_9"/>
<gene>
    <name evidence="2" type="ORF">Cspa_c45660</name>
</gene>
<organism evidence="2 3">
    <name type="scientific">Clostridium saccharoperbutylacetonicum N1-4(HMT)</name>
    <dbReference type="NCBI Taxonomy" id="931276"/>
    <lineage>
        <taxon>Bacteria</taxon>
        <taxon>Bacillati</taxon>
        <taxon>Bacillota</taxon>
        <taxon>Clostridia</taxon>
        <taxon>Eubacteriales</taxon>
        <taxon>Clostridiaceae</taxon>
        <taxon>Clostridium</taxon>
    </lineage>
</organism>
<dbReference type="KEGG" id="csr:Cspa_c45660"/>
<dbReference type="Gene3D" id="3.90.550.10">
    <property type="entry name" value="Spore Coat Polysaccharide Biosynthesis Protein SpsA, Chain A"/>
    <property type="match status" value="1"/>
</dbReference>
<dbReference type="RefSeq" id="WP_015394630.1">
    <property type="nucleotide sequence ID" value="NC_020291.1"/>
</dbReference>
<evidence type="ECO:0000313" key="2">
    <source>
        <dbReference type="EMBL" id="AGF58319.1"/>
    </source>
</evidence>
<dbReference type="SUPFAM" id="SSF56112">
    <property type="entry name" value="Protein kinase-like (PK-like)"/>
    <property type="match status" value="1"/>
</dbReference>
<dbReference type="AlphaFoldDB" id="M1MK82"/>
<dbReference type="EMBL" id="CP004121">
    <property type="protein sequence ID" value="AGF58319.1"/>
    <property type="molecule type" value="Genomic_DNA"/>
</dbReference>
<dbReference type="SUPFAM" id="SSF53448">
    <property type="entry name" value="Nucleotide-diphospho-sugar transferases"/>
    <property type="match status" value="1"/>
</dbReference>
<dbReference type="PATRIC" id="fig|931276.5.peg.4602"/>
<dbReference type="InterPro" id="IPR025877">
    <property type="entry name" value="MobA-like_NTP_Trfase"/>
</dbReference>